<feature type="compositionally biased region" description="Polar residues" evidence="4">
    <location>
        <begin position="138"/>
        <end position="151"/>
    </location>
</feature>
<dbReference type="Gene3D" id="1.10.10.60">
    <property type="entry name" value="Homeodomain-like"/>
    <property type="match status" value="1"/>
</dbReference>
<keyword evidence="2 3" id="KW-0539">Nucleus</keyword>
<dbReference type="PROSITE" id="PS50071">
    <property type="entry name" value="HOMEOBOX_2"/>
    <property type="match status" value="1"/>
</dbReference>
<keyword evidence="2 3" id="KW-0238">DNA-binding</keyword>
<dbReference type="eggNOG" id="ENOG502TKDY">
    <property type="taxonomic scope" value="Eukaryota"/>
</dbReference>
<dbReference type="Pfam" id="PF00046">
    <property type="entry name" value="Homeodomain"/>
    <property type="match status" value="1"/>
</dbReference>
<evidence type="ECO:0000313" key="7">
    <source>
        <dbReference type="WBParaSite" id="Csp11.Scaffold630.g20053.t1"/>
    </source>
</evidence>
<feature type="DNA-binding region" description="Homeobox" evidence="2">
    <location>
        <begin position="174"/>
        <end position="224"/>
    </location>
</feature>
<dbReference type="InterPro" id="IPR001356">
    <property type="entry name" value="HD"/>
</dbReference>
<accession>A0A1I7UWI8</accession>
<comment type="subcellular location">
    <subcellularLocation>
        <location evidence="1 2 3">Nucleus</location>
    </subcellularLocation>
</comment>
<dbReference type="STRING" id="1561998.A0A1I7UWI8"/>
<name>A0A1I7UWI8_9PELO</name>
<sequence>MSEYLTTPSQMTYSGITTQPNIFGAFPFNFETFRSPFLTGLLNLRVPAFPFIPTTLPSTPLIPQACSLEEPYLETILNDLQNPSNQWAEPTDENLTYIKNLSYLSDLFKINPSAFLSLIKFKFPNIPNDLLQSVFQSKPQSDITTPTNESSPNDEVESPPISVTKPIPGKHFSRSQVAILRERFRLCPSIKIKECRKLSHEIQMHPKQIKAWFSSERQRVRRKQAEKTSVVISGV</sequence>
<dbReference type="Proteomes" id="UP000095282">
    <property type="component" value="Unplaced"/>
</dbReference>
<keyword evidence="2 3" id="KW-0371">Homeobox</keyword>
<evidence type="ECO:0000259" key="5">
    <source>
        <dbReference type="PROSITE" id="PS50071"/>
    </source>
</evidence>
<evidence type="ECO:0000256" key="3">
    <source>
        <dbReference type="RuleBase" id="RU000682"/>
    </source>
</evidence>
<dbReference type="GO" id="GO:0003677">
    <property type="term" value="F:DNA binding"/>
    <property type="evidence" value="ECO:0007669"/>
    <property type="project" value="UniProtKB-UniRule"/>
</dbReference>
<dbReference type="GO" id="GO:0005634">
    <property type="term" value="C:nucleus"/>
    <property type="evidence" value="ECO:0007669"/>
    <property type="project" value="UniProtKB-SubCell"/>
</dbReference>
<dbReference type="WBParaSite" id="Csp11.Scaffold630.g20053.t1">
    <property type="protein sequence ID" value="Csp11.Scaffold630.g20053.t1"/>
    <property type="gene ID" value="Csp11.Scaffold630.g20053"/>
</dbReference>
<feature type="region of interest" description="Disordered" evidence="4">
    <location>
        <begin position="138"/>
        <end position="167"/>
    </location>
</feature>
<organism evidence="6 7">
    <name type="scientific">Caenorhabditis tropicalis</name>
    <dbReference type="NCBI Taxonomy" id="1561998"/>
    <lineage>
        <taxon>Eukaryota</taxon>
        <taxon>Metazoa</taxon>
        <taxon>Ecdysozoa</taxon>
        <taxon>Nematoda</taxon>
        <taxon>Chromadorea</taxon>
        <taxon>Rhabditida</taxon>
        <taxon>Rhabditina</taxon>
        <taxon>Rhabditomorpha</taxon>
        <taxon>Rhabditoidea</taxon>
        <taxon>Rhabditidae</taxon>
        <taxon>Peloderinae</taxon>
        <taxon>Caenorhabditis</taxon>
    </lineage>
</organism>
<keyword evidence="6" id="KW-1185">Reference proteome</keyword>
<dbReference type="CDD" id="cd00086">
    <property type="entry name" value="homeodomain"/>
    <property type="match status" value="1"/>
</dbReference>
<reference evidence="7" key="1">
    <citation type="submission" date="2016-11" db="UniProtKB">
        <authorList>
            <consortium name="WormBaseParasite"/>
        </authorList>
    </citation>
    <scope>IDENTIFICATION</scope>
</reference>
<evidence type="ECO:0000256" key="1">
    <source>
        <dbReference type="ARBA" id="ARBA00004123"/>
    </source>
</evidence>
<dbReference type="SMART" id="SM00389">
    <property type="entry name" value="HOX"/>
    <property type="match status" value="1"/>
</dbReference>
<dbReference type="InterPro" id="IPR009057">
    <property type="entry name" value="Homeodomain-like_sf"/>
</dbReference>
<feature type="domain" description="Homeobox" evidence="5">
    <location>
        <begin position="172"/>
        <end position="223"/>
    </location>
</feature>
<evidence type="ECO:0000256" key="4">
    <source>
        <dbReference type="SAM" id="MobiDB-lite"/>
    </source>
</evidence>
<protein>
    <submittedName>
        <fullName evidence="7">Homeobox domain-containing protein</fullName>
    </submittedName>
</protein>
<evidence type="ECO:0000313" key="6">
    <source>
        <dbReference type="Proteomes" id="UP000095282"/>
    </source>
</evidence>
<dbReference type="AlphaFoldDB" id="A0A1I7UWI8"/>
<proteinExistence type="predicted"/>
<dbReference type="SUPFAM" id="SSF46689">
    <property type="entry name" value="Homeodomain-like"/>
    <property type="match status" value="1"/>
</dbReference>
<evidence type="ECO:0000256" key="2">
    <source>
        <dbReference type="PROSITE-ProRule" id="PRU00108"/>
    </source>
</evidence>